<keyword evidence="3" id="KW-1185">Reference proteome</keyword>
<keyword evidence="1" id="KW-0472">Membrane</keyword>
<feature type="transmembrane region" description="Helical" evidence="1">
    <location>
        <begin position="124"/>
        <end position="145"/>
    </location>
</feature>
<sequence>MELDELKSLINGRMERVQKEKSPAEIALLMGRKTQSITGKIKRSLLIELIITIVFTVSCAAITVFAKYHSLRIYFGIFTIISLLFIPLLYLKLNKTRKLTNTIFPVKNNLQVLVKLIHEYIRRYFQLTMALIPLSIIISFILGYTDGNLSDSSTQNSFFSNLIESPLLMTFLIAYIILFSVGMYYFTKWYLKKLYGNYVKQLEDLIAELEE</sequence>
<dbReference type="KEGG" id="pgin:FRZ67_01805"/>
<feature type="transmembrane region" description="Helical" evidence="1">
    <location>
        <begin position="45"/>
        <end position="65"/>
    </location>
</feature>
<dbReference type="Proteomes" id="UP000321533">
    <property type="component" value="Chromosome"/>
</dbReference>
<organism evidence="2 3">
    <name type="scientific">Panacibacter ginsenosidivorans</name>
    <dbReference type="NCBI Taxonomy" id="1813871"/>
    <lineage>
        <taxon>Bacteria</taxon>
        <taxon>Pseudomonadati</taxon>
        <taxon>Bacteroidota</taxon>
        <taxon>Chitinophagia</taxon>
        <taxon>Chitinophagales</taxon>
        <taxon>Chitinophagaceae</taxon>
        <taxon>Panacibacter</taxon>
    </lineage>
</organism>
<evidence type="ECO:0000313" key="2">
    <source>
        <dbReference type="EMBL" id="QEC66098.1"/>
    </source>
</evidence>
<dbReference type="EMBL" id="CP042435">
    <property type="protein sequence ID" value="QEC66098.1"/>
    <property type="molecule type" value="Genomic_DNA"/>
</dbReference>
<dbReference type="AlphaFoldDB" id="A0A5B8V4J9"/>
<proteinExistence type="predicted"/>
<evidence type="ECO:0000256" key="1">
    <source>
        <dbReference type="SAM" id="Phobius"/>
    </source>
</evidence>
<accession>A0A5B8V4J9</accession>
<feature type="transmembrane region" description="Helical" evidence="1">
    <location>
        <begin position="165"/>
        <end position="186"/>
    </location>
</feature>
<keyword evidence="1" id="KW-1133">Transmembrane helix</keyword>
<protein>
    <submittedName>
        <fullName evidence="2">Uncharacterized protein</fullName>
    </submittedName>
</protein>
<dbReference type="OrthoDB" id="652948at2"/>
<feature type="transmembrane region" description="Helical" evidence="1">
    <location>
        <begin position="71"/>
        <end position="91"/>
    </location>
</feature>
<name>A0A5B8V4J9_9BACT</name>
<dbReference type="RefSeq" id="WP_147187898.1">
    <property type="nucleotide sequence ID" value="NZ_CP042435.1"/>
</dbReference>
<keyword evidence="1" id="KW-0812">Transmembrane</keyword>
<evidence type="ECO:0000313" key="3">
    <source>
        <dbReference type="Proteomes" id="UP000321533"/>
    </source>
</evidence>
<gene>
    <name evidence="2" type="ORF">FRZ67_01805</name>
</gene>
<reference evidence="2 3" key="1">
    <citation type="journal article" date="2016" name="Int. J. Syst. Evol. Microbiol.">
        <title>Panacibacter ginsenosidivorans gen. nov., sp. nov., with ginsenoside converting activity isolated from soil of a ginseng field.</title>
        <authorList>
            <person name="Siddiqi M.Z."/>
            <person name="Muhammad Shafi S."/>
            <person name="Choi K.D."/>
            <person name="Im W.T."/>
        </authorList>
    </citation>
    <scope>NUCLEOTIDE SEQUENCE [LARGE SCALE GENOMIC DNA]</scope>
    <source>
        <strain evidence="2 3">Gsoil1550</strain>
    </source>
</reference>